<feature type="coiled-coil region" evidence="1">
    <location>
        <begin position="188"/>
        <end position="237"/>
    </location>
</feature>
<feature type="compositionally biased region" description="Basic and acidic residues" evidence="2">
    <location>
        <begin position="426"/>
        <end position="516"/>
    </location>
</feature>
<dbReference type="AlphaFoldDB" id="A0A8H7D5F1"/>
<evidence type="ECO:0000259" key="3">
    <source>
        <dbReference type="PROSITE" id="PS50076"/>
    </source>
</evidence>
<comment type="caution">
    <text evidence="4">The sequence shown here is derived from an EMBL/GenBank/DDBJ whole genome shotgun (WGS) entry which is preliminary data.</text>
</comment>
<dbReference type="OrthoDB" id="10250354at2759"/>
<feature type="region of interest" description="Disordered" evidence="2">
    <location>
        <begin position="816"/>
        <end position="847"/>
    </location>
</feature>
<organism evidence="4 5">
    <name type="scientific">Mycena sanguinolenta</name>
    <dbReference type="NCBI Taxonomy" id="230812"/>
    <lineage>
        <taxon>Eukaryota</taxon>
        <taxon>Fungi</taxon>
        <taxon>Dikarya</taxon>
        <taxon>Basidiomycota</taxon>
        <taxon>Agaricomycotina</taxon>
        <taxon>Agaricomycetes</taxon>
        <taxon>Agaricomycetidae</taxon>
        <taxon>Agaricales</taxon>
        <taxon>Marasmiineae</taxon>
        <taxon>Mycenaceae</taxon>
        <taxon>Mycena</taxon>
    </lineage>
</organism>
<feature type="region of interest" description="Disordered" evidence="2">
    <location>
        <begin position="693"/>
        <end position="713"/>
    </location>
</feature>
<feature type="compositionally biased region" description="Basic residues" evidence="2">
    <location>
        <begin position="517"/>
        <end position="530"/>
    </location>
</feature>
<dbReference type="SUPFAM" id="SSF46565">
    <property type="entry name" value="Chaperone J-domain"/>
    <property type="match status" value="1"/>
</dbReference>
<feature type="compositionally biased region" description="Basic and acidic residues" evidence="2">
    <location>
        <begin position="700"/>
        <end position="713"/>
    </location>
</feature>
<feature type="region of interest" description="Disordered" evidence="2">
    <location>
        <begin position="426"/>
        <end position="566"/>
    </location>
</feature>
<dbReference type="Pfam" id="PF00226">
    <property type="entry name" value="DnaJ"/>
    <property type="match status" value="1"/>
</dbReference>
<keyword evidence="5" id="KW-1185">Reference proteome</keyword>
<dbReference type="CDD" id="cd06257">
    <property type="entry name" value="DnaJ"/>
    <property type="match status" value="1"/>
</dbReference>
<sequence>MPEWKPEFVEAFQTLNLDIGVATFEEAAKAYKIQAIRHHPDKNYGDPAATQRFQKLGAAWDTCQRHFEDPESYVNSAPYDEEVDLDDLAFFMFMFEEAINERYFSSRSAFVILCEARSSTQSIFQNIDAHAVKALESFLRLSGHLAAFPRNHLIPQVHPIILVLIRAAGIQAAGIRGSRQLKADDYNERNQARDKAGYEKRLREFEKQIEREKEELRREAKEKSKDEEKRAAAYQQAFHAARAGKAALVMRLVQEYDLDVNGPERMPRASDKVPKVTSKKADKPATFQTLLHAACRVCDEGLIIFLLDRGAVPDALNDAKMTPFHVAISCGNVAAVKFFLLRRVHGKQTPGCHPSKVAPNGQSPLQIAIASENAEMVAIITQQATVHDVERCWLQPDAAPFRSILLEKVLTTLAVSRIALTSRQKGFVDPETKELRRQEEERKAAKEQAREEQRVADEKERLAEKARLKEERQKRAAEQKAREEEKKREEADLAKQKQEAEERKAELERMAAEARRLPRAAKHNRKREARRKADAERERRRVEQEAEARGKAEEAEAERQAAEARLRAEAEARNLAEEQERVRREEENIRQQQVAAQEAELQRRAKLEQQRVEKKRAETLRRLQAQAEEHRRLAETKAVVELKPAAPQRPSKLETQNIVPKSTKPLTEDTQAPVPVQASLCIKLPKKLQNRDLSQLSPEELEKRAAQSARDKARIAEQKRLKMLEASAQIRPDTPESLLRGRSEDYVPLTPVSMPSPTQRRLSPPLVPHHTRPNVPARKMDPLGVVLLGPEDIQTGAIADDLFAVERPVATIERESGAAPAFRGRGRGGYRARGRGRGRGRGGLAAT</sequence>
<dbReference type="Pfam" id="PF12796">
    <property type="entry name" value="Ank_2"/>
    <property type="match status" value="1"/>
</dbReference>
<feature type="region of interest" description="Disordered" evidence="2">
    <location>
        <begin position="747"/>
        <end position="777"/>
    </location>
</feature>
<gene>
    <name evidence="4" type="ORF">MSAN_01290100</name>
</gene>
<proteinExistence type="predicted"/>
<dbReference type="InterPro" id="IPR036869">
    <property type="entry name" value="J_dom_sf"/>
</dbReference>
<evidence type="ECO:0000256" key="1">
    <source>
        <dbReference type="SAM" id="Coils"/>
    </source>
</evidence>
<evidence type="ECO:0000313" key="4">
    <source>
        <dbReference type="EMBL" id="KAF7359473.1"/>
    </source>
</evidence>
<protein>
    <submittedName>
        <fullName evidence="4">CMGC/DYRK/DYRK2 protein kinase</fullName>
    </submittedName>
</protein>
<dbReference type="GO" id="GO:0016301">
    <property type="term" value="F:kinase activity"/>
    <property type="evidence" value="ECO:0007669"/>
    <property type="project" value="UniProtKB-KW"/>
</dbReference>
<feature type="domain" description="J" evidence="3">
    <location>
        <begin position="10"/>
        <end position="83"/>
    </location>
</feature>
<dbReference type="Gene3D" id="1.10.287.110">
    <property type="entry name" value="DnaJ domain"/>
    <property type="match status" value="1"/>
</dbReference>
<evidence type="ECO:0000256" key="2">
    <source>
        <dbReference type="SAM" id="MobiDB-lite"/>
    </source>
</evidence>
<feature type="compositionally biased region" description="Basic residues" evidence="2">
    <location>
        <begin position="824"/>
        <end position="840"/>
    </location>
</feature>
<dbReference type="InterPro" id="IPR036770">
    <property type="entry name" value="Ankyrin_rpt-contain_sf"/>
</dbReference>
<name>A0A8H7D5F1_9AGAR</name>
<dbReference type="SMART" id="SM00248">
    <property type="entry name" value="ANK"/>
    <property type="match status" value="3"/>
</dbReference>
<feature type="compositionally biased region" description="Basic and acidic residues" evidence="2">
    <location>
        <begin position="628"/>
        <end position="640"/>
    </location>
</feature>
<feature type="compositionally biased region" description="Polar residues" evidence="2">
    <location>
        <begin position="653"/>
        <end position="670"/>
    </location>
</feature>
<reference evidence="4" key="1">
    <citation type="submission" date="2020-05" db="EMBL/GenBank/DDBJ databases">
        <title>Mycena genomes resolve the evolution of fungal bioluminescence.</title>
        <authorList>
            <person name="Tsai I.J."/>
        </authorList>
    </citation>
    <scope>NUCLEOTIDE SEQUENCE</scope>
    <source>
        <strain evidence="4">160909Yilan</strain>
    </source>
</reference>
<dbReference type="PROSITE" id="PS50076">
    <property type="entry name" value="DNAJ_2"/>
    <property type="match status" value="1"/>
</dbReference>
<dbReference type="SUPFAM" id="SSF48403">
    <property type="entry name" value="Ankyrin repeat"/>
    <property type="match status" value="1"/>
</dbReference>
<dbReference type="InterPro" id="IPR002110">
    <property type="entry name" value="Ankyrin_rpt"/>
</dbReference>
<accession>A0A8H7D5F1</accession>
<dbReference type="Proteomes" id="UP000623467">
    <property type="component" value="Unassembled WGS sequence"/>
</dbReference>
<keyword evidence="1" id="KW-0175">Coiled coil</keyword>
<feature type="compositionally biased region" description="Basic and acidic residues" evidence="2">
    <location>
        <begin position="531"/>
        <end position="566"/>
    </location>
</feature>
<keyword evidence="4" id="KW-0808">Transferase</keyword>
<dbReference type="Gene3D" id="1.25.40.20">
    <property type="entry name" value="Ankyrin repeat-containing domain"/>
    <property type="match status" value="1"/>
</dbReference>
<feature type="region of interest" description="Disordered" evidence="2">
    <location>
        <begin position="628"/>
        <end position="672"/>
    </location>
</feature>
<evidence type="ECO:0000313" key="5">
    <source>
        <dbReference type="Proteomes" id="UP000623467"/>
    </source>
</evidence>
<dbReference type="SMART" id="SM00271">
    <property type="entry name" value="DnaJ"/>
    <property type="match status" value="1"/>
</dbReference>
<keyword evidence="4" id="KW-0418">Kinase</keyword>
<dbReference type="InterPro" id="IPR001623">
    <property type="entry name" value="DnaJ_domain"/>
</dbReference>
<dbReference type="EMBL" id="JACAZH010000009">
    <property type="protein sequence ID" value="KAF7359473.1"/>
    <property type="molecule type" value="Genomic_DNA"/>
</dbReference>